<sequence>MVSVFTFVSGNLALDFAGTVKERETGFVDLLTTPGALDEWLVVAGLLDRAPGCDATDFTAAVALREAVYRLAVAALTGEPWRDTDRELVNRTARGSKPVLGLRPDGGIDRGGDCDNALALIATEAVELLGGPDRARIKQCGRDACTRLYIDTSRAGSRRWCDMALCGNRAKSASFRARHGEQ</sequence>
<evidence type="ECO:0000259" key="1">
    <source>
        <dbReference type="Pfam" id="PF11706"/>
    </source>
</evidence>
<proteinExistence type="predicted"/>
<protein>
    <recommendedName>
        <fullName evidence="1">Zinc finger CGNR domain-containing protein</fullName>
    </recommendedName>
</protein>
<evidence type="ECO:0000313" key="3">
    <source>
        <dbReference type="Proteomes" id="UP000019150"/>
    </source>
</evidence>
<evidence type="ECO:0000313" key="2">
    <source>
        <dbReference type="EMBL" id="AHH22280.1"/>
    </source>
</evidence>
<keyword evidence="3" id="KW-1185">Reference proteome</keyword>
<organism evidence="2 3">
    <name type="scientific">Nocardia nova SH22a</name>
    <dbReference type="NCBI Taxonomy" id="1415166"/>
    <lineage>
        <taxon>Bacteria</taxon>
        <taxon>Bacillati</taxon>
        <taxon>Actinomycetota</taxon>
        <taxon>Actinomycetes</taxon>
        <taxon>Mycobacteriales</taxon>
        <taxon>Nocardiaceae</taxon>
        <taxon>Nocardia</taxon>
    </lineage>
</organism>
<dbReference type="PANTHER" id="PTHR35525">
    <property type="entry name" value="BLL6575 PROTEIN"/>
    <property type="match status" value="1"/>
</dbReference>
<dbReference type="AlphaFoldDB" id="W5TSC4"/>
<dbReference type="Gene3D" id="1.10.3300.10">
    <property type="entry name" value="Jann2411-like domain"/>
    <property type="match status" value="1"/>
</dbReference>
<dbReference type="SUPFAM" id="SSF160904">
    <property type="entry name" value="Jann2411-like"/>
    <property type="match status" value="1"/>
</dbReference>
<dbReference type="EMBL" id="CP006850">
    <property type="protein sequence ID" value="AHH22280.1"/>
    <property type="molecule type" value="Genomic_DNA"/>
</dbReference>
<dbReference type="InterPro" id="IPR023286">
    <property type="entry name" value="ABATE_dom_sf"/>
</dbReference>
<dbReference type="InterPro" id="IPR010852">
    <property type="entry name" value="ABATE"/>
</dbReference>
<name>W5TSC4_9NOCA</name>
<dbReference type="InterPro" id="IPR021005">
    <property type="entry name" value="Znf_CGNR"/>
</dbReference>
<dbReference type="PATRIC" id="fig|1415166.3.peg.7722"/>
<dbReference type="KEGG" id="nno:NONO_c75250"/>
<gene>
    <name evidence="2" type="ORF">NONO_c75250</name>
</gene>
<accession>W5TSC4</accession>
<dbReference type="Pfam" id="PF11706">
    <property type="entry name" value="zf-CGNR"/>
    <property type="match status" value="1"/>
</dbReference>
<dbReference type="HOGENOM" id="CLU_087298_3_1_11"/>
<dbReference type="RefSeq" id="WP_038551361.1">
    <property type="nucleotide sequence ID" value="NZ_CP006850.1"/>
</dbReference>
<dbReference type="STRING" id="1415166.NONO_c75250"/>
<feature type="domain" description="Zinc finger CGNR" evidence="1">
    <location>
        <begin position="136"/>
        <end position="179"/>
    </location>
</feature>
<reference evidence="2 3" key="1">
    <citation type="journal article" date="2014" name="Appl. Environ. Microbiol.">
        <title>Insights into the Microbial Degradation of Rubber and Gutta-Percha by Analysis of the Complete Genome of Nocardia nova SH22a.</title>
        <authorList>
            <person name="Luo Q."/>
            <person name="Hiessl S."/>
            <person name="Poehlein A."/>
            <person name="Daniel R."/>
            <person name="Steinbuchel A."/>
        </authorList>
    </citation>
    <scope>NUCLEOTIDE SEQUENCE [LARGE SCALE GENOMIC DNA]</scope>
    <source>
        <strain evidence="2">SH22a</strain>
    </source>
</reference>
<dbReference type="PANTHER" id="PTHR35525:SF3">
    <property type="entry name" value="BLL6575 PROTEIN"/>
    <property type="match status" value="1"/>
</dbReference>
<dbReference type="eggNOG" id="COG5516">
    <property type="taxonomic scope" value="Bacteria"/>
</dbReference>
<dbReference type="Pfam" id="PF07336">
    <property type="entry name" value="ABATE"/>
    <property type="match status" value="1"/>
</dbReference>
<dbReference type="Proteomes" id="UP000019150">
    <property type="component" value="Chromosome"/>
</dbReference>